<evidence type="ECO:0000256" key="2">
    <source>
        <dbReference type="ARBA" id="ARBA00022963"/>
    </source>
</evidence>
<name>A0A4Q8QG19_9FLAO</name>
<dbReference type="GO" id="GO:0016787">
    <property type="term" value="F:hydrolase activity"/>
    <property type="evidence" value="ECO:0007669"/>
    <property type="project" value="UniProtKB-UniRule"/>
</dbReference>
<evidence type="ECO:0000259" key="5">
    <source>
        <dbReference type="PROSITE" id="PS51635"/>
    </source>
</evidence>
<feature type="active site" description="Nucleophile" evidence="4">
    <location>
        <position position="46"/>
    </location>
</feature>
<sequence>MSQNEKKPKTIGLVLSGGGIRGMAHIGLIKAMHENGLEADVISGTSVGALVGALYANGNSAEDMLQFFRETPLFKYNFFAINKPGFIDTERYYPIFKGYFPNDSFESLDKPLHVVTTDLMKGEEKVFYQGDLIKPLLASAALTPVFSPVDIDGVLYADGGVMNNFPKEYVEDKVDLVIGSNVSIAGEVRKKDLKNSLQLAGRITGLMIYASSHKKLTECDLYIEPLELEKIGVLDKKGIEKAFMIGYDHGSRTIEKWFSKE</sequence>
<feature type="short sequence motif" description="DGA/G" evidence="4">
    <location>
        <begin position="158"/>
        <end position="160"/>
    </location>
</feature>
<keyword evidence="1 4" id="KW-0378">Hydrolase</keyword>
<dbReference type="PANTHER" id="PTHR14226">
    <property type="entry name" value="NEUROPATHY TARGET ESTERASE/SWISS CHEESE D.MELANOGASTER"/>
    <property type="match status" value="1"/>
</dbReference>
<dbReference type="AlphaFoldDB" id="A0A4Q8QG19"/>
<dbReference type="InterPro" id="IPR002641">
    <property type="entry name" value="PNPLA_dom"/>
</dbReference>
<dbReference type="PROSITE" id="PS51635">
    <property type="entry name" value="PNPLA"/>
    <property type="match status" value="1"/>
</dbReference>
<proteinExistence type="predicted"/>
<dbReference type="GO" id="GO:0016042">
    <property type="term" value="P:lipid catabolic process"/>
    <property type="evidence" value="ECO:0007669"/>
    <property type="project" value="UniProtKB-UniRule"/>
</dbReference>
<organism evidence="6 7">
    <name type="scientific">Flagellimonas allohymeniacidonis</name>
    <dbReference type="NCBI Taxonomy" id="2517819"/>
    <lineage>
        <taxon>Bacteria</taxon>
        <taxon>Pseudomonadati</taxon>
        <taxon>Bacteroidota</taxon>
        <taxon>Flavobacteriia</taxon>
        <taxon>Flavobacteriales</taxon>
        <taxon>Flavobacteriaceae</taxon>
        <taxon>Flagellimonas</taxon>
    </lineage>
</organism>
<dbReference type="SUPFAM" id="SSF52151">
    <property type="entry name" value="FabD/lysophospholipase-like"/>
    <property type="match status" value="1"/>
</dbReference>
<accession>A0A4Q8QG19</accession>
<comment type="caution">
    <text evidence="6">The sequence shown here is derived from an EMBL/GenBank/DDBJ whole genome shotgun (WGS) entry which is preliminary data.</text>
</comment>
<feature type="short sequence motif" description="GXGXXG" evidence="4">
    <location>
        <begin position="17"/>
        <end position="22"/>
    </location>
</feature>
<dbReference type="InterPro" id="IPR050301">
    <property type="entry name" value="NTE"/>
</dbReference>
<dbReference type="OrthoDB" id="9770965at2"/>
<evidence type="ECO:0000256" key="4">
    <source>
        <dbReference type="PROSITE-ProRule" id="PRU01161"/>
    </source>
</evidence>
<feature type="domain" description="PNPLA" evidence="5">
    <location>
        <begin position="13"/>
        <end position="171"/>
    </location>
</feature>
<keyword evidence="3 4" id="KW-0443">Lipid metabolism</keyword>
<evidence type="ECO:0000313" key="7">
    <source>
        <dbReference type="Proteomes" id="UP000291981"/>
    </source>
</evidence>
<dbReference type="CDD" id="cd07205">
    <property type="entry name" value="Pat_PNPLA6_PNPLA7_NTE1_like"/>
    <property type="match status" value="1"/>
</dbReference>
<evidence type="ECO:0000313" key="6">
    <source>
        <dbReference type="EMBL" id="TAI47523.1"/>
    </source>
</evidence>
<dbReference type="PANTHER" id="PTHR14226:SF29">
    <property type="entry name" value="NEUROPATHY TARGET ESTERASE SWS"/>
    <property type="match status" value="1"/>
</dbReference>
<dbReference type="Proteomes" id="UP000291981">
    <property type="component" value="Unassembled WGS sequence"/>
</dbReference>
<keyword evidence="2 4" id="KW-0442">Lipid degradation</keyword>
<protein>
    <submittedName>
        <fullName evidence="6">Phospholipase</fullName>
    </submittedName>
</protein>
<dbReference type="Gene3D" id="3.40.1090.10">
    <property type="entry name" value="Cytosolic phospholipase A2 catalytic domain"/>
    <property type="match status" value="2"/>
</dbReference>
<reference evidence="6 7" key="1">
    <citation type="submission" date="2019-02" db="EMBL/GenBank/DDBJ databases">
        <title>Draft genome sequence of Muricauda sp. 176CP4-71.</title>
        <authorList>
            <person name="Park J.-S."/>
        </authorList>
    </citation>
    <scope>NUCLEOTIDE SEQUENCE [LARGE SCALE GENOMIC DNA]</scope>
    <source>
        <strain evidence="6 7">176CP4-71</strain>
    </source>
</reference>
<dbReference type="RefSeq" id="WP_130614407.1">
    <property type="nucleotide sequence ID" value="NZ_SGIU01000002.1"/>
</dbReference>
<feature type="active site" description="Proton acceptor" evidence="4">
    <location>
        <position position="158"/>
    </location>
</feature>
<dbReference type="Pfam" id="PF01734">
    <property type="entry name" value="Patatin"/>
    <property type="match status" value="1"/>
</dbReference>
<dbReference type="InterPro" id="IPR016035">
    <property type="entry name" value="Acyl_Trfase/lysoPLipase"/>
</dbReference>
<dbReference type="EMBL" id="SGIU01000002">
    <property type="protein sequence ID" value="TAI47523.1"/>
    <property type="molecule type" value="Genomic_DNA"/>
</dbReference>
<feature type="short sequence motif" description="GXSXG" evidence="4">
    <location>
        <begin position="44"/>
        <end position="48"/>
    </location>
</feature>
<keyword evidence="7" id="KW-1185">Reference proteome</keyword>
<evidence type="ECO:0000256" key="1">
    <source>
        <dbReference type="ARBA" id="ARBA00022801"/>
    </source>
</evidence>
<evidence type="ECO:0000256" key="3">
    <source>
        <dbReference type="ARBA" id="ARBA00023098"/>
    </source>
</evidence>
<gene>
    <name evidence="6" type="ORF">EW142_12705</name>
</gene>